<dbReference type="OrthoDB" id="2193909at2759"/>
<dbReference type="VEuPathDB" id="MicrosporidiaDB:ECANGB1_1603"/>
<protein>
    <submittedName>
        <fullName evidence="1">Uncharacterized protein</fullName>
    </submittedName>
</protein>
<keyword evidence="2" id="KW-1185">Reference proteome</keyword>
<name>A0A1Y1S6C7_9MICR</name>
<dbReference type="Proteomes" id="UP000192639">
    <property type="component" value="Unassembled WGS sequence"/>
</dbReference>
<reference evidence="1 2" key="1">
    <citation type="journal article" date="2017" name="Environ. Microbiol.">
        <title>Decay of the glycolytic pathway and adaptation to intranuclear parasitism within Enterocytozoonidae microsporidia.</title>
        <authorList>
            <person name="Wiredu Boakye D."/>
            <person name="Jaroenlak P."/>
            <person name="Prachumwat A."/>
            <person name="Williams T.A."/>
            <person name="Bateman K.S."/>
            <person name="Itsathitphaisarn O."/>
            <person name="Sritunyalucksana K."/>
            <person name="Paszkiewicz K.H."/>
            <person name="Moore K.A."/>
            <person name="Stentiford G.D."/>
            <person name="Williams B.A."/>
        </authorList>
    </citation>
    <scope>NUCLEOTIDE SEQUENCE [LARGE SCALE GENOMIC DNA]</scope>
    <source>
        <strain evidence="1 2">GB1</strain>
    </source>
</reference>
<dbReference type="AlphaFoldDB" id="A0A1Y1S6C7"/>
<comment type="caution">
    <text evidence="1">The sequence shown here is derived from an EMBL/GenBank/DDBJ whole genome shotgun (WGS) entry which is preliminary data.</text>
</comment>
<evidence type="ECO:0000313" key="1">
    <source>
        <dbReference type="EMBL" id="ORD93734.1"/>
    </source>
</evidence>
<sequence length="158" mass="18333">MLLSKINSYISGEIPLSECFTETSFIRLNMIYVFPESLRFIVGGLSKFGLQKCHFTEDGLNFHFADGTNFQFEGRLRGYAIKSLDRINSLEIDFGQPPVANRTVACVLKSIERSMMKADCFFFMLYRFDFDSFVLNHELVDSIDLLTLEIRRRLSNKR</sequence>
<evidence type="ECO:0000313" key="2">
    <source>
        <dbReference type="Proteomes" id="UP000192639"/>
    </source>
</evidence>
<dbReference type="Pfam" id="PF17012">
    <property type="entry name" value="DUF5091"/>
    <property type="match status" value="1"/>
</dbReference>
<accession>A0A1Y1S6C7</accession>
<proteinExistence type="predicted"/>
<gene>
    <name evidence="1" type="ORF">ECANGB1_1603</name>
</gene>
<dbReference type="InterPro" id="IPR031527">
    <property type="entry name" value="DUF5091"/>
</dbReference>
<dbReference type="EMBL" id="LWDP01000051">
    <property type="protein sequence ID" value="ORD93734.1"/>
    <property type="molecule type" value="Genomic_DNA"/>
</dbReference>
<organism evidence="1 2">
    <name type="scientific">Enterospora canceri</name>
    <dbReference type="NCBI Taxonomy" id="1081671"/>
    <lineage>
        <taxon>Eukaryota</taxon>
        <taxon>Fungi</taxon>
        <taxon>Fungi incertae sedis</taxon>
        <taxon>Microsporidia</taxon>
        <taxon>Enterocytozoonidae</taxon>
        <taxon>Enterospora</taxon>
    </lineage>
</organism>